<gene>
    <name evidence="3" type="ORF">AUJ40_02850</name>
</gene>
<sequence>MREYRNKPREKRLKEIIIGQGFVSIMIIAVSLYLIFWGFGYKVNWQNMTIKHTGIIYLTYWPKDAEVFINDKSRQRSSPFDIALFSGYYETKIIKDGYWPWYQDIKVEADRVYSCKNIVLFRQKPEIQLLTNKDSISSIDAPYDTLVKNPQGDLTASSYEIWIGDTLVTRLSEPISGVIWYPGMEYVAFQQGDEIRIIEKNGTNDNLLVKLTSDAPTKFLFSWDGSSLLYKDGSDYKKADIN</sequence>
<evidence type="ECO:0000313" key="3">
    <source>
        <dbReference type="EMBL" id="OIN88923.1"/>
    </source>
</evidence>
<dbReference type="EMBL" id="MNUJ01000056">
    <property type="protein sequence ID" value="OIN88923.1"/>
    <property type="molecule type" value="Genomic_DNA"/>
</dbReference>
<comment type="caution">
    <text evidence="3">The sequence shown here is derived from an EMBL/GenBank/DDBJ whole genome shotgun (WGS) entry which is preliminary data.</text>
</comment>
<reference evidence="3 4" key="1">
    <citation type="journal article" date="2016" name="Environ. Microbiol.">
        <title>Genomic resolution of a cold subsurface aquifer community provides metabolic insights for novel microbes adapted to high CO concentrations.</title>
        <authorList>
            <person name="Probst A.J."/>
            <person name="Castelle C.J."/>
            <person name="Singh A."/>
            <person name="Brown C.T."/>
            <person name="Anantharaman K."/>
            <person name="Sharon I."/>
            <person name="Hug L.A."/>
            <person name="Burstein D."/>
            <person name="Emerson J.B."/>
            <person name="Thomas B.C."/>
            <person name="Banfield J.F."/>
        </authorList>
    </citation>
    <scope>NUCLEOTIDE SEQUENCE [LARGE SCALE GENOMIC DNA]</scope>
    <source>
        <strain evidence="3">CG1_02_42_45</strain>
    </source>
</reference>
<name>A0A1J4RNF2_9BACT</name>
<dbReference type="Proteomes" id="UP000182753">
    <property type="component" value="Unassembled WGS sequence"/>
</dbReference>
<accession>A0A1J4RNF2</accession>
<keyword evidence="1" id="KW-0812">Transmembrane</keyword>
<proteinExistence type="predicted"/>
<evidence type="ECO:0000256" key="1">
    <source>
        <dbReference type="SAM" id="Phobius"/>
    </source>
</evidence>
<feature type="domain" description="PEGA" evidence="2">
    <location>
        <begin position="57"/>
        <end position="115"/>
    </location>
</feature>
<keyword evidence="1" id="KW-1133">Transmembrane helix</keyword>
<dbReference type="Pfam" id="PF08308">
    <property type="entry name" value="PEGA"/>
    <property type="match status" value="1"/>
</dbReference>
<evidence type="ECO:0000259" key="2">
    <source>
        <dbReference type="Pfam" id="PF08308"/>
    </source>
</evidence>
<dbReference type="AlphaFoldDB" id="A0A1J4RNF2"/>
<protein>
    <recommendedName>
        <fullName evidence="2">PEGA domain-containing protein</fullName>
    </recommendedName>
</protein>
<keyword evidence="1" id="KW-0472">Membrane</keyword>
<feature type="transmembrane region" description="Helical" evidence="1">
    <location>
        <begin position="21"/>
        <end position="41"/>
    </location>
</feature>
<dbReference type="InterPro" id="IPR013229">
    <property type="entry name" value="PEGA"/>
</dbReference>
<evidence type="ECO:0000313" key="4">
    <source>
        <dbReference type="Proteomes" id="UP000182753"/>
    </source>
</evidence>
<organism evidence="3 4">
    <name type="scientific">Candidatus Berkelbacteria bacterium CG1_02_42_45</name>
    <dbReference type="NCBI Taxonomy" id="1805036"/>
    <lineage>
        <taxon>Bacteria</taxon>
        <taxon>Candidatus Berkelbacteria</taxon>
    </lineage>
</organism>